<sequence>MVENDEMSEDDEEYIQLRMAFPKLKKVCDPMATDPGNSSNATNLKAVLEEIKMPILQKYSDYLLIPSFLHLTNVKNLNSDVLCSVLRCLEIILNNVQVDNENQFWKIYTLTFQTIYSNSDEEYASKLPEELKIQVVQCLIALFSSATSDTLKAVYNRKYIGKLSVVVYNTVQLAKKEKCIKLKVESLKCIQCLLQLRDAKENSSPWRLQIAELAMLMLPGIVSCAVSVATSTDTLNHKIIVESVRLWGGVIGLVMEDRNSKTKGKPDVFKLDSCDIPSSGNRHNPREADPQESIMNDDWLIGSGRKLVGATEKMLSLQQHQHWRVRQQLATEISHILTVAPKNMCLSAKYLVDALICLSQDDNIEVAKKSKTALEKFSKTCELSDGTKKLVEIVEESFYSLVIKLPRIIHGVDLSLKERQLLLLGGYIDVLGAKYLPGLLNSSQHLNRLLKGLYTAATLDSSSVSLLEEQAVRELDKEALGLQRVWVTLKHSNTPRYYSTLQSIAKKLLQFSDTGSIVHTFLDDFENQPIHRKEITLLFSMMFSSEPDFPMRVDHDITGLILKTIMEYNLWDLPVNIQSSEQRVAAQENVVQICLLAELVAVLAEVEGADAFSPHLLTCLYPLLECAGSPLYAISSAGFASVGVVATIYGGDVGSLVGQNVDYLSHHVTLNLRHAHRNPRVLSVLSVIMNHSTFKVFPPLYEIVKDVLVQSCDTFQDVNATAFLQVFVTFVSRLLEWGKESDEGELYYHSETVASSPTTVWDLLHDYYKTSLTAKNYSDKDTSQGPEPEELAHPMEESSQDKDVQIPDHIRLTVDILHRSLHFLPSKDISRQIQVLQILEKGVLVLATWKEQLLPMVHKIWSPLVQRFSPQSNPLIVHRTFLVLRTLAVTSKDFIRNRTSKEVTPFLCHCLVQHVEEAKKEQGRDSYRMTQAYKMIHALLRGIGELAVSLDLAEDEMERIVEAVIPYLSTRIHHPLQEAAFDTIETLARKDSHVVWAQLMAVCPNATELNASSSDLLSYRIESSCKIQEELKVNVHRLLERLR</sequence>
<evidence type="ECO:0000259" key="3">
    <source>
        <dbReference type="Pfam" id="PF24181"/>
    </source>
</evidence>
<feature type="domain" description="TTI1 N-terminal TPR" evidence="2">
    <location>
        <begin position="21"/>
        <end position="362"/>
    </location>
</feature>
<dbReference type="InterPro" id="IPR011989">
    <property type="entry name" value="ARM-like"/>
</dbReference>
<dbReference type="Pfam" id="PF24176">
    <property type="entry name" value="TPR_TTI1_2nd"/>
    <property type="match status" value="1"/>
</dbReference>
<dbReference type="GO" id="GO:0005737">
    <property type="term" value="C:cytoplasm"/>
    <property type="evidence" value="ECO:0007669"/>
    <property type="project" value="TreeGrafter"/>
</dbReference>
<reference evidence="4" key="1">
    <citation type="journal article" date="2016" name="Gigascience">
        <title>De novo construction of an expanded transcriptome assembly for the western tarnished plant bug, Lygus hesperus.</title>
        <authorList>
            <person name="Tassone E.E."/>
            <person name="Geib S.M."/>
            <person name="Hall B."/>
            <person name="Fabrick J.A."/>
            <person name="Brent C.S."/>
            <person name="Hull J.J."/>
        </authorList>
    </citation>
    <scope>NUCLEOTIDE SEQUENCE</scope>
</reference>
<dbReference type="PANTHER" id="PTHR18460">
    <property type="entry name" value="TEL2 INTERACTING PROTEIN 1 TTI1 FAMILY MEMBER"/>
    <property type="match status" value="1"/>
</dbReference>
<dbReference type="Pfam" id="PF21547">
    <property type="entry name" value="TTI1"/>
    <property type="match status" value="1"/>
</dbReference>
<dbReference type="AlphaFoldDB" id="A0A146LUP0"/>
<organism evidence="4">
    <name type="scientific">Lygus hesperus</name>
    <name type="common">Western plant bug</name>
    <dbReference type="NCBI Taxonomy" id="30085"/>
    <lineage>
        <taxon>Eukaryota</taxon>
        <taxon>Metazoa</taxon>
        <taxon>Ecdysozoa</taxon>
        <taxon>Arthropoda</taxon>
        <taxon>Hexapoda</taxon>
        <taxon>Insecta</taxon>
        <taxon>Pterygota</taxon>
        <taxon>Neoptera</taxon>
        <taxon>Paraneoptera</taxon>
        <taxon>Hemiptera</taxon>
        <taxon>Heteroptera</taxon>
        <taxon>Panheteroptera</taxon>
        <taxon>Cimicomorpha</taxon>
        <taxon>Miridae</taxon>
        <taxon>Mirini</taxon>
        <taxon>Lygus</taxon>
    </lineage>
</organism>
<evidence type="ECO:0000313" key="4">
    <source>
        <dbReference type="EMBL" id="JAQ10406.1"/>
    </source>
</evidence>
<dbReference type="EMBL" id="GDHC01008223">
    <property type="protein sequence ID" value="JAQ10406.1"/>
    <property type="molecule type" value="Transcribed_RNA"/>
</dbReference>
<protein>
    <submittedName>
        <fullName evidence="4">TELO2-interacting protein 1</fullName>
    </submittedName>
</protein>
<dbReference type="Pfam" id="PF24181">
    <property type="entry name" value="TPR_TTI1_C"/>
    <property type="match status" value="1"/>
</dbReference>
<dbReference type="SUPFAM" id="SSF48371">
    <property type="entry name" value="ARM repeat"/>
    <property type="match status" value="1"/>
</dbReference>
<name>A0A146LUP0_LYGHE</name>
<feature type="region of interest" description="Disordered" evidence="1">
    <location>
        <begin position="776"/>
        <end position="802"/>
    </location>
</feature>
<dbReference type="PANTHER" id="PTHR18460:SF3">
    <property type="entry name" value="TELO2-INTERACTING PROTEIN 1 HOMOLOG"/>
    <property type="match status" value="1"/>
</dbReference>
<feature type="compositionally biased region" description="Basic and acidic residues" evidence="1">
    <location>
        <begin position="790"/>
        <end position="802"/>
    </location>
</feature>
<dbReference type="InterPro" id="IPR016024">
    <property type="entry name" value="ARM-type_fold"/>
</dbReference>
<dbReference type="InterPro" id="IPR049362">
    <property type="entry name" value="TTI1_rpt"/>
</dbReference>
<dbReference type="InterPro" id="IPR057567">
    <property type="entry name" value="TPR_TTI1_C"/>
</dbReference>
<evidence type="ECO:0000256" key="1">
    <source>
        <dbReference type="SAM" id="MobiDB-lite"/>
    </source>
</evidence>
<proteinExistence type="predicted"/>
<accession>A0A146LUP0</accession>
<dbReference type="Pfam" id="PF24173">
    <property type="entry name" value="TPR_TTI1_N"/>
    <property type="match status" value="1"/>
</dbReference>
<evidence type="ECO:0000259" key="2">
    <source>
        <dbReference type="Pfam" id="PF24173"/>
    </source>
</evidence>
<feature type="domain" description="TTI1 C-terminal TPR" evidence="3">
    <location>
        <begin position="726"/>
        <end position="996"/>
    </location>
</feature>
<gene>
    <name evidence="4" type="primary">TTI1</name>
    <name evidence="4" type="ORF">g.87250</name>
</gene>
<dbReference type="Gene3D" id="1.25.10.10">
    <property type="entry name" value="Leucine-rich Repeat Variant"/>
    <property type="match status" value="1"/>
</dbReference>
<dbReference type="InterPro" id="IPR057566">
    <property type="entry name" value="TPR_TTI1_N"/>
</dbReference>
<dbReference type="InterPro" id="IPR052587">
    <property type="entry name" value="TELO2-interacting_protein_1"/>
</dbReference>